<evidence type="ECO:0000256" key="1">
    <source>
        <dbReference type="SAM" id="MobiDB-lite"/>
    </source>
</evidence>
<organism evidence="2">
    <name type="scientific">Arundo donax</name>
    <name type="common">Giant reed</name>
    <name type="synonym">Donax arundinaceus</name>
    <dbReference type="NCBI Taxonomy" id="35708"/>
    <lineage>
        <taxon>Eukaryota</taxon>
        <taxon>Viridiplantae</taxon>
        <taxon>Streptophyta</taxon>
        <taxon>Embryophyta</taxon>
        <taxon>Tracheophyta</taxon>
        <taxon>Spermatophyta</taxon>
        <taxon>Magnoliopsida</taxon>
        <taxon>Liliopsida</taxon>
        <taxon>Poales</taxon>
        <taxon>Poaceae</taxon>
        <taxon>PACMAD clade</taxon>
        <taxon>Arundinoideae</taxon>
        <taxon>Arundineae</taxon>
        <taxon>Arundo</taxon>
    </lineage>
</organism>
<sequence length="140" mass="16277">MFTCVMRETTSNHARRSEQRAWMNSLSSSAGNHQTVHRTREDSKSSSTPRPLFLKAKSPASHRLPAYIKTRHGTNDFEFRKKKANIQKRTPELSSESRNRSDTTNHNHNHTSQTDPRRSNHYTPIQQQEHQSTNRPQKNS</sequence>
<evidence type="ECO:0000313" key="2">
    <source>
        <dbReference type="EMBL" id="JAD57087.1"/>
    </source>
</evidence>
<proteinExistence type="predicted"/>
<reference evidence="2" key="1">
    <citation type="submission" date="2014-09" db="EMBL/GenBank/DDBJ databases">
        <authorList>
            <person name="Magalhaes I.L.F."/>
            <person name="Oliveira U."/>
            <person name="Santos F.R."/>
            <person name="Vidigal T.H.D.A."/>
            <person name="Brescovit A.D."/>
            <person name="Santos A.J."/>
        </authorList>
    </citation>
    <scope>NUCLEOTIDE SEQUENCE</scope>
    <source>
        <tissue evidence="2">Shoot tissue taken approximately 20 cm above the soil surface</tissue>
    </source>
</reference>
<dbReference type="EMBL" id="GBRH01240808">
    <property type="protein sequence ID" value="JAD57087.1"/>
    <property type="molecule type" value="Transcribed_RNA"/>
</dbReference>
<name>A0A0A9BCT5_ARUDO</name>
<feature type="compositionally biased region" description="Basic and acidic residues" evidence="1">
    <location>
        <begin position="89"/>
        <end position="105"/>
    </location>
</feature>
<feature type="region of interest" description="Disordered" evidence="1">
    <location>
        <begin position="1"/>
        <end position="140"/>
    </location>
</feature>
<reference evidence="2" key="2">
    <citation type="journal article" date="2015" name="Data Brief">
        <title>Shoot transcriptome of the giant reed, Arundo donax.</title>
        <authorList>
            <person name="Barrero R.A."/>
            <person name="Guerrero F.D."/>
            <person name="Moolhuijzen P."/>
            <person name="Goolsby J.A."/>
            <person name="Tidwell J."/>
            <person name="Bellgard S.E."/>
            <person name="Bellgard M.I."/>
        </authorList>
    </citation>
    <scope>NUCLEOTIDE SEQUENCE</scope>
    <source>
        <tissue evidence="2">Shoot tissue taken approximately 20 cm above the soil surface</tissue>
    </source>
</reference>
<protein>
    <submittedName>
        <fullName evidence="2">Uncharacterized protein</fullName>
    </submittedName>
</protein>
<dbReference type="AlphaFoldDB" id="A0A0A9BCT5"/>
<feature type="compositionally biased region" description="Polar residues" evidence="1">
    <location>
        <begin position="121"/>
        <end position="140"/>
    </location>
</feature>
<accession>A0A0A9BCT5</accession>
<feature type="compositionally biased region" description="Polar residues" evidence="1">
    <location>
        <begin position="22"/>
        <end position="34"/>
    </location>
</feature>